<dbReference type="Gene3D" id="1.25.40.20">
    <property type="entry name" value="Ankyrin repeat-containing domain"/>
    <property type="match status" value="1"/>
</dbReference>
<gene>
    <name evidence="4" type="ORF">sscle_06g054910</name>
</gene>
<dbReference type="Pfam" id="PF12796">
    <property type="entry name" value="Ank_2"/>
    <property type="match status" value="1"/>
</dbReference>
<name>A0A1D9Q715_SCLS1</name>
<dbReference type="OrthoDB" id="341259at2759"/>
<dbReference type="VEuPathDB" id="FungiDB:sscle_06g054910"/>
<organism evidence="4 5">
    <name type="scientific">Sclerotinia sclerotiorum (strain ATCC 18683 / 1980 / Ss-1)</name>
    <name type="common">White mold</name>
    <name type="synonym">Whetzelinia sclerotiorum</name>
    <dbReference type="NCBI Taxonomy" id="665079"/>
    <lineage>
        <taxon>Eukaryota</taxon>
        <taxon>Fungi</taxon>
        <taxon>Dikarya</taxon>
        <taxon>Ascomycota</taxon>
        <taxon>Pezizomycotina</taxon>
        <taxon>Leotiomycetes</taxon>
        <taxon>Helotiales</taxon>
        <taxon>Sclerotiniaceae</taxon>
        <taxon>Sclerotinia</taxon>
    </lineage>
</organism>
<evidence type="ECO:0000256" key="2">
    <source>
        <dbReference type="ARBA" id="ARBA00023043"/>
    </source>
</evidence>
<dbReference type="InterPro" id="IPR002110">
    <property type="entry name" value="Ankyrin_rpt"/>
</dbReference>
<sequence length="148" mass="16730">MWARTSSIYHRYTSQDATISGKVVHDCSILQRSQTWTKNKIQRLLKRGVESDLLNPRKVTPLCIAATNGHMEVIRLFLETKSVNVNVTCVSGRSLIFYAAANGHEEIVKLLLNAEADPTFIDTEGETALLVSKRYGYYRIVDILSAWK</sequence>
<evidence type="ECO:0000313" key="4">
    <source>
        <dbReference type="EMBL" id="APA10721.1"/>
    </source>
</evidence>
<dbReference type="EMBL" id="CP017819">
    <property type="protein sequence ID" value="APA10721.1"/>
    <property type="molecule type" value="Genomic_DNA"/>
</dbReference>
<keyword evidence="2 3" id="KW-0040">ANK repeat</keyword>
<dbReference type="InterPro" id="IPR036770">
    <property type="entry name" value="Ankyrin_rpt-contain_sf"/>
</dbReference>
<evidence type="ECO:0000313" key="5">
    <source>
        <dbReference type="Proteomes" id="UP000177798"/>
    </source>
</evidence>
<dbReference type="Proteomes" id="UP000177798">
    <property type="component" value="Chromosome 6"/>
</dbReference>
<evidence type="ECO:0000256" key="3">
    <source>
        <dbReference type="PROSITE-ProRule" id="PRU00023"/>
    </source>
</evidence>
<dbReference type="SMART" id="SM00248">
    <property type="entry name" value="ANK"/>
    <property type="match status" value="2"/>
</dbReference>
<keyword evidence="1" id="KW-0677">Repeat</keyword>
<accession>A0A1D9Q715</accession>
<evidence type="ECO:0000256" key="1">
    <source>
        <dbReference type="ARBA" id="ARBA00022737"/>
    </source>
</evidence>
<dbReference type="PROSITE" id="PS50297">
    <property type="entry name" value="ANK_REP_REGION"/>
    <property type="match status" value="1"/>
</dbReference>
<proteinExistence type="predicted"/>
<dbReference type="PROSITE" id="PS50088">
    <property type="entry name" value="ANK_REPEAT"/>
    <property type="match status" value="1"/>
</dbReference>
<reference evidence="5" key="1">
    <citation type="journal article" date="2017" name="Genome Biol. Evol.">
        <title>The complete genome sequence of the phytopathogenic fungus Sclerotinia sclerotiorum reveals insights into the genome architecture of broad host range pathogens.</title>
        <authorList>
            <person name="Derbyshire M."/>
            <person name="Denton-Giles M."/>
            <person name="Hegedus D."/>
            <person name="Seifbarghy S."/>
            <person name="Rollins J."/>
            <person name="van Kan J."/>
            <person name="Seidl M.F."/>
            <person name="Faino L."/>
            <person name="Mbengue M."/>
            <person name="Navaud O."/>
            <person name="Raffaele S."/>
            <person name="Hammond-Kosack K."/>
            <person name="Heard S."/>
            <person name="Oliver R."/>
        </authorList>
    </citation>
    <scope>NUCLEOTIDE SEQUENCE [LARGE SCALE GENOMIC DNA]</scope>
    <source>
        <strain evidence="5">ATCC 18683 / 1980 / Ss-1</strain>
    </source>
</reference>
<dbReference type="PANTHER" id="PTHR24198">
    <property type="entry name" value="ANKYRIN REPEAT AND PROTEIN KINASE DOMAIN-CONTAINING PROTEIN"/>
    <property type="match status" value="1"/>
</dbReference>
<dbReference type="PANTHER" id="PTHR24198:SF165">
    <property type="entry name" value="ANKYRIN REPEAT-CONTAINING PROTEIN-RELATED"/>
    <property type="match status" value="1"/>
</dbReference>
<feature type="repeat" description="ANK" evidence="3">
    <location>
        <begin position="91"/>
        <end position="123"/>
    </location>
</feature>
<dbReference type="AlphaFoldDB" id="A0A1D9Q715"/>
<protein>
    <submittedName>
        <fullName evidence="4">Uncharacterized protein</fullName>
    </submittedName>
</protein>
<dbReference type="SUPFAM" id="SSF48403">
    <property type="entry name" value="Ankyrin repeat"/>
    <property type="match status" value="1"/>
</dbReference>